<gene>
    <name evidence="2" type="ORF">PXEA_LOCUS34910</name>
</gene>
<keyword evidence="3" id="KW-1185">Reference proteome</keyword>
<evidence type="ECO:0000256" key="1">
    <source>
        <dbReference type="SAM" id="MobiDB-lite"/>
    </source>
</evidence>
<reference evidence="2" key="1">
    <citation type="submission" date="2018-11" db="EMBL/GenBank/DDBJ databases">
        <authorList>
            <consortium name="Pathogen Informatics"/>
        </authorList>
    </citation>
    <scope>NUCLEOTIDE SEQUENCE</scope>
</reference>
<protein>
    <submittedName>
        <fullName evidence="2">Uncharacterized protein</fullName>
    </submittedName>
</protein>
<organism evidence="2 3">
    <name type="scientific">Protopolystoma xenopodis</name>
    <dbReference type="NCBI Taxonomy" id="117903"/>
    <lineage>
        <taxon>Eukaryota</taxon>
        <taxon>Metazoa</taxon>
        <taxon>Spiralia</taxon>
        <taxon>Lophotrochozoa</taxon>
        <taxon>Platyhelminthes</taxon>
        <taxon>Monogenea</taxon>
        <taxon>Polyopisthocotylea</taxon>
        <taxon>Polystomatidea</taxon>
        <taxon>Polystomatidae</taxon>
        <taxon>Protopolystoma</taxon>
    </lineage>
</organism>
<dbReference type="Proteomes" id="UP000784294">
    <property type="component" value="Unassembled WGS sequence"/>
</dbReference>
<proteinExistence type="predicted"/>
<feature type="region of interest" description="Disordered" evidence="1">
    <location>
        <begin position="170"/>
        <end position="223"/>
    </location>
</feature>
<accession>A0A448XP83</accession>
<sequence>MSQYITKHYLLFNLLALTEAVRRRTGHNESSDNVVSLGNFSTSPLVMNTLNSSVPGLPTRFCIANISSSNVISGNDTISSGNSHSIAPVTQTASPSCVQLSEVFNSLISSTSGPNSNNILIGNGSIPIIAAPVSLGAGTSSTDASHQIDYVTAPSTCIFKMAATPVSQSQLHLGSNLQPQKSSPSPPIPPVSTSTNQTINNHVEPFSPEQSQQHNKQQQQVPSRSLVISAPLVTTGQALSLASLKHGH</sequence>
<feature type="compositionally biased region" description="Polar residues" evidence="1">
    <location>
        <begin position="170"/>
        <end position="181"/>
    </location>
</feature>
<dbReference type="EMBL" id="CAAALY010269472">
    <property type="protein sequence ID" value="VEL41470.1"/>
    <property type="molecule type" value="Genomic_DNA"/>
</dbReference>
<name>A0A448XP83_9PLAT</name>
<evidence type="ECO:0000313" key="3">
    <source>
        <dbReference type="Proteomes" id="UP000784294"/>
    </source>
</evidence>
<evidence type="ECO:0000313" key="2">
    <source>
        <dbReference type="EMBL" id="VEL41470.1"/>
    </source>
</evidence>
<feature type="compositionally biased region" description="Low complexity" evidence="1">
    <location>
        <begin position="210"/>
        <end position="220"/>
    </location>
</feature>
<comment type="caution">
    <text evidence="2">The sequence shown here is derived from an EMBL/GenBank/DDBJ whole genome shotgun (WGS) entry which is preliminary data.</text>
</comment>
<dbReference type="AlphaFoldDB" id="A0A448XP83"/>